<reference evidence="1 2" key="1">
    <citation type="submission" date="2014-11" db="EMBL/GenBank/DDBJ databases">
        <title>Genomics and ecophysiology of heterotrophic nitrogen fixing bacteria isolated from estuarine surface water.</title>
        <authorList>
            <person name="Bentzon-Tilia M."/>
            <person name="Severin I."/>
            <person name="Hansen L.H."/>
            <person name="Riemann L."/>
        </authorList>
    </citation>
    <scope>NUCLEOTIDE SEQUENCE [LARGE SCALE GENOMIC DNA]</scope>
    <source>
        <strain evidence="1 2">BAL398</strain>
    </source>
</reference>
<evidence type="ECO:0000313" key="2">
    <source>
        <dbReference type="Proteomes" id="UP000032515"/>
    </source>
</evidence>
<dbReference type="PATRIC" id="fig|1076.23.peg.1349"/>
<gene>
    <name evidence="1" type="ORF">OO17_09920</name>
</gene>
<dbReference type="RefSeq" id="WP_044409427.1">
    <property type="nucleotide sequence ID" value="NZ_JXXE01000190.1"/>
</dbReference>
<proteinExistence type="predicted"/>
<dbReference type="AlphaFoldDB" id="A0A0D7EUU0"/>
<protein>
    <submittedName>
        <fullName evidence="1">Uncharacterized protein</fullName>
    </submittedName>
</protein>
<dbReference type="EMBL" id="JXXE01000190">
    <property type="protein sequence ID" value="KIZ44411.1"/>
    <property type="molecule type" value="Genomic_DNA"/>
</dbReference>
<evidence type="ECO:0000313" key="1">
    <source>
        <dbReference type="EMBL" id="KIZ44411.1"/>
    </source>
</evidence>
<name>A0A0D7EUU0_RHOPL</name>
<sequence length="104" mass="11586">MTRRPGLRLESAAMRAERLAEAAAAARDAEVHDVCRRAVRRGLAAYVNGARDCPMKVCRRARACVSDSFACLTRRRRPVLAPIDETIAIDGLYQFITAREQEPT</sequence>
<organism evidence="1 2">
    <name type="scientific">Rhodopseudomonas palustris</name>
    <dbReference type="NCBI Taxonomy" id="1076"/>
    <lineage>
        <taxon>Bacteria</taxon>
        <taxon>Pseudomonadati</taxon>
        <taxon>Pseudomonadota</taxon>
        <taxon>Alphaproteobacteria</taxon>
        <taxon>Hyphomicrobiales</taxon>
        <taxon>Nitrobacteraceae</taxon>
        <taxon>Rhodopseudomonas</taxon>
    </lineage>
</organism>
<accession>A0A0D7EUU0</accession>
<comment type="caution">
    <text evidence="1">The sequence shown here is derived from an EMBL/GenBank/DDBJ whole genome shotgun (WGS) entry which is preliminary data.</text>
</comment>
<dbReference type="OrthoDB" id="8128004at2"/>
<dbReference type="Proteomes" id="UP000032515">
    <property type="component" value="Unassembled WGS sequence"/>
</dbReference>